<dbReference type="Proteomes" id="UP000231198">
    <property type="component" value="Unassembled WGS sequence"/>
</dbReference>
<dbReference type="PANTHER" id="PTHR43861:SF6">
    <property type="entry name" value="METHYLTRANSFERASE TYPE 11"/>
    <property type="match status" value="1"/>
</dbReference>
<dbReference type="CDD" id="cd02440">
    <property type="entry name" value="AdoMet_MTases"/>
    <property type="match status" value="1"/>
</dbReference>
<sequence length="226" mass="25968">MKNIYKRMYNDNNKFVSSINPRVKIMLKIIHDLKLRKKNVLDIGCHDGTLLIHINKNNSVHGIEASDYGVKTCRKKGIRMKQMFIEDTSVLPYKNRFFDLVIMGEVIEHMFDTDHLLEEISRILKPGGKLLITTPNIASFGRRLLLLVGKNPLMELSPNEPQSTGHIRYFTFTIMESLLKKHGFRIVKKLSDVVNFSNDGKHRSDLFAKLIPSLGQSIIMLCEKSN</sequence>
<reference evidence="2" key="1">
    <citation type="submission" date="2017-09" db="EMBL/GenBank/DDBJ databases">
        <title>Depth-based differentiation of microbial function through sediment-hosted aquifers and enrichment of novel symbionts in the deep terrestrial subsurface.</title>
        <authorList>
            <person name="Probst A.J."/>
            <person name="Ladd B."/>
            <person name="Jarett J.K."/>
            <person name="Geller-Mcgrath D.E."/>
            <person name="Sieber C.M.K."/>
            <person name="Emerson J.B."/>
            <person name="Anantharaman K."/>
            <person name="Thomas B.C."/>
            <person name="Malmstrom R."/>
            <person name="Stieglmeier M."/>
            <person name="Klingl A."/>
            <person name="Woyke T."/>
            <person name="Ryan C.M."/>
            <person name="Banfield J.F."/>
        </authorList>
    </citation>
    <scope>NUCLEOTIDE SEQUENCE [LARGE SCALE GENOMIC DNA]</scope>
</reference>
<organism evidence="1 2">
    <name type="scientific">Candidatus Roizmanbacteria bacterium CG09_land_8_20_14_0_10_41_9</name>
    <dbReference type="NCBI Taxonomy" id="1974850"/>
    <lineage>
        <taxon>Bacteria</taxon>
        <taxon>Candidatus Roizmaniibacteriota</taxon>
    </lineage>
</organism>
<evidence type="ECO:0000313" key="1">
    <source>
        <dbReference type="EMBL" id="PIS15870.1"/>
    </source>
</evidence>
<dbReference type="EMBL" id="PEZG01000030">
    <property type="protein sequence ID" value="PIS15870.1"/>
    <property type="molecule type" value="Genomic_DNA"/>
</dbReference>
<dbReference type="SUPFAM" id="SSF53335">
    <property type="entry name" value="S-adenosyl-L-methionine-dependent methyltransferases"/>
    <property type="match status" value="1"/>
</dbReference>
<evidence type="ECO:0000313" key="2">
    <source>
        <dbReference type="Proteomes" id="UP000231198"/>
    </source>
</evidence>
<dbReference type="InterPro" id="IPR029063">
    <property type="entry name" value="SAM-dependent_MTases_sf"/>
</dbReference>
<evidence type="ECO:0008006" key="3">
    <source>
        <dbReference type="Google" id="ProtNLM"/>
    </source>
</evidence>
<comment type="caution">
    <text evidence="1">The sequence shown here is derived from an EMBL/GenBank/DDBJ whole genome shotgun (WGS) entry which is preliminary data.</text>
</comment>
<dbReference type="AlphaFoldDB" id="A0A2H0WT82"/>
<protein>
    <recommendedName>
        <fullName evidence="3">Methyltransferase type 11 domain-containing protein</fullName>
    </recommendedName>
</protein>
<dbReference type="Pfam" id="PF13489">
    <property type="entry name" value="Methyltransf_23"/>
    <property type="match status" value="1"/>
</dbReference>
<gene>
    <name evidence="1" type="ORF">COT62_01390</name>
</gene>
<dbReference type="PANTHER" id="PTHR43861">
    <property type="entry name" value="TRANS-ACONITATE 2-METHYLTRANSFERASE-RELATED"/>
    <property type="match status" value="1"/>
</dbReference>
<accession>A0A2H0WT82</accession>
<name>A0A2H0WT82_9BACT</name>
<dbReference type="Gene3D" id="3.40.50.150">
    <property type="entry name" value="Vaccinia Virus protein VP39"/>
    <property type="match status" value="1"/>
</dbReference>
<proteinExistence type="predicted"/>